<evidence type="ECO:0000256" key="1">
    <source>
        <dbReference type="SAM" id="Phobius"/>
    </source>
</evidence>
<evidence type="ECO:0000313" key="2">
    <source>
        <dbReference type="EMBL" id="PDV99090.1"/>
    </source>
</evidence>
<dbReference type="InterPro" id="IPR025101">
    <property type="entry name" value="DUF4012"/>
</dbReference>
<evidence type="ECO:0000313" key="3">
    <source>
        <dbReference type="Proteomes" id="UP000220922"/>
    </source>
</evidence>
<protein>
    <recommendedName>
        <fullName evidence="4">DUF4012 domain-containing protein</fullName>
    </recommendedName>
</protein>
<feature type="transmembrane region" description="Helical" evidence="1">
    <location>
        <begin position="20"/>
        <end position="40"/>
    </location>
</feature>
<organism evidence="2 3">
    <name type="scientific">Candidatus Chloroploca asiatica</name>
    <dbReference type="NCBI Taxonomy" id="1506545"/>
    <lineage>
        <taxon>Bacteria</taxon>
        <taxon>Bacillati</taxon>
        <taxon>Chloroflexota</taxon>
        <taxon>Chloroflexia</taxon>
        <taxon>Chloroflexales</taxon>
        <taxon>Chloroflexineae</taxon>
        <taxon>Oscillochloridaceae</taxon>
        <taxon>Candidatus Chloroploca</taxon>
    </lineage>
</organism>
<keyword evidence="3" id="KW-1185">Reference proteome</keyword>
<evidence type="ECO:0008006" key="4">
    <source>
        <dbReference type="Google" id="ProtNLM"/>
    </source>
</evidence>
<dbReference type="Pfam" id="PF13196">
    <property type="entry name" value="DUF4012"/>
    <property type="match status" value="1"/>
</dbReference>
<dbReference type="Proteomes" id="UP000220922">
    <property type="component" value="Unassembled WGS sequence"/>
</dbReference>
<reference evidence="2 3" key="1">
    <citation type="submission" date="2016-05" db="EMBL/GenBank/DDBJ databases">
        <authorList>
            <person name="Lavstsen T."/>
            <person name="Jespersen J.S."/>
        </authorList>
    </citation>
    <scope>NUCLEOTIDE SEQUENCE [LARGE SCALE GENOMIC DNA]</scope>
    <source>
        <strain evidence="2 3">B7-9</strain>
    </source>
</reference>
<dbReference type="AlphaFoldDB" id="A0A2H3KM13"/>
<dbReference type="RefSeq" id="WP_172450844.1">
    <property type="nucleotide sequence ID" value="NZ_LYXE01000083.1"/>
</dbReference>
<keyword evidence="1" id="KW-0472">Membrane</keyword>
<proteinExistence type="predicted"/>
<name>A0A2H3KM13_9CHLR</name>
<keyword evidence="1" id="KW-1133">Transmembrane helix</keyword>
<accession>A0A2H3KM13</accession>
<gene>
    <name evidence="2" type="ORF">A9Q02_13485</name>
</gene>
<sequence length="654" mass="71453">MFDLHHQNLHRRARPWQLKFVYGVVMLLVVALAWVGFKLWRVNGLAQALSGDLEAVIVASQPQTVDLPTLQVSLTRMQADLQALRNEVALVLPLTAYLGWVPGVGPDLVAAPALLALAEDLALAGNEVTTVVLALVAPDAVPLPERIVAEFKDQQHHLRAAEAALGRARQHYASLEPASLRPDIAAALARIEPLLAPAGDLIQAALLLPDLLGAEQAQHYLILIQNPDELRPTGGFITAVGSLTVESGRLQALHIYDSAMVDHFDVVAYPPAPMPLSRYMGLAPWVLRDSNWSPDFPAAAAQASQLWMLAGYEAPDGVLAITPQMVRVLIETTGSLSLADHDPALDADEVFEYLRSTWDPATTLNASWAERKAAALNDLAASLKAGLFNLDLASAERLGPLVLQALHTRDLQLSLVHPVGAALLAQYHWNGAVQPGRSDFLMVVDANVGYNKASLHIERTGTYVVDLRDPAQPDAFLELVHHHTLTETLPCVSQVVFLTGDYADMTRACYWNYLRVLVPRASRLLDYATTPTPGEWMWAGRFEDGEVTVDHGPNGSREFATMVVVPTNGQRTTQLHYALPAQVVTNANDHWQYQLHLQRQAGASPLTLRVHLILPPAAQLEYLPSQATFADDTVSILIELERDTTIAVHFHHSS</sequence>
<dbReference type="EMBL" id="LYXE01000083">
    <property type="protein sequence ID" value="PDV99090.1"/>
    <property type="molecule type" value="Genomic_DNA"/>
</dbReference>
<comment type="caution">
    <text evidence="2">The sequence shown here is derived from an EMBL/GenBank/DDBJ whole genome shotgun (WGS) entry which is preliminary data.</text>
</comment>
<keyword evidence="1" id="KW-0812">Transmembrane</keyword>